<dbReference type="InterPro" id="IPR041997">
    <property type="entry name" value="Ribosomal_eL6_KOW"/>
</dbReference>
<proteinExistence type="inferred from homology"/>
<protein>
    <recommendedName>
        <fullName evidence="4">Large ribosomal subunit protein eL6</fullName>
    </recommendedName>
    <alternativeName>
        <fullName evidence="5">60S ribosomal protein L6</fullName>
    </alternativeName>
</protein>
<dbReference type="Gene3D" id="2.30.30.30">
    <property type="match status" value="1"/>
</dbReference>
<keyword evidence="9" id="KW-1185">Reference proteome</keyword>
<feature type="compositionally biased region" description="Basic residues" evidence="7">
    <location>
        <begin position="39"/>
        <end position="52"/>
    </location>
</feature>
<dbReference type="FunCoup" id="E9GLT1">
    <property type="interactions" value="1624"/>
</dbReference>
<dbReference type="HOGENOM" id="CLU_066767_0_0_1"/>
<dbReference type="SUPFAM" id="SSF50104">
    <property type="entry name" value="Translation proteins SH3-like domain"/>
    <property type="match status" value="1"/>
</dbReference>
<gene>
    <name evidence="8" type="ORF">DAPPUDRAFT_231016</name>
</gene>
<keyword evidence="3" id="KW-0687">Ribonucleoprotein</keyword>
<feature type="region of interest" description="Disordered" evidence="7">
    <location>
        <begin position="1"/>
        <end position="25"/>
    </location>
</feature>
<feature type="compositionally biased region" description="Basic and acidic residues" evidence="7">
    <location>
        <begin position="53"/>
        <end position="65"/>
    </location>
</feature>
<name>E9GLT1_DAPPU</name>
<comment type="subunit">
    <text evidence="6">Component of the large ribosomal subunit. May bind IPO9 with low affinity.</text>
</comment>
<dbReference type="GO" id="GO:0022625">
    <property type="term" value="C:cytosolic large ribosomal subunit"/>
    <property type="evidence" value="ECO:0000318"/>
    <property type="project" value="GO_Central"/>
</dbReference>
<evidence type="ECO:0000256" key="1">
    <source>
        <dbReference type="ARBA" id="ARBA00010592"/>
    </source>
</evidence>
<feature type="compositionally biased region" description="Low complexity" evidence="7">
    <location>
        <begin position="9"/>
        <end position="20"/>
    </location>
</feature>
<dbReference type="InterPro" id="IPR000915">
    <property type="entry name" value="60S_ribosomal_eL6"/>
</dbReference>
<dbReference type="Proteomes" id="UP000000305">
    <property type="component" value="Unassembled WGS sequence"/>
</dbReference>
<evidence type="ECO:0000313" key="9">
    <source>
        <dbReference type="Proteomes" id="UP000000305"/>
    </source>
</evidence>
<dbReference type="InParanoid" id="E9GLT1"/>
<feature type="region of interest" description="Disordered" evidence="7">
    <location>
        <begin position="82"/>
        <end position="106"/>
    </location>
</feature>
<dbReference type="Pfam" id="PF01159">
    <property type="entry name" value="Ribosomal_L6e"/>
    <property type="match status" value="1"/>
</dbReference>
<reference evidence="8 9" key="1">
    <citation type="journal article" date="2011" name="Science">
        <title>The ecoresponsive genome of Daphnia pulex.</title>
        <authorList>
            <person name="Colbourne J.K."/>
            <person name="Pfrender M.E."/>
            <person name="Gilbert D."/>
            <person name="Thomas W.K."/>
            <person name="Tucker A."/>
            <person name="Oakley T.H."/>
            <person name="Tokishita S."/>
            <person name="Aerts A."/>
            <person name="Arnold G.J."/>
            <person name="Basu M.K."/>
            <person name="Bauer D.J."/>
            <person name="Caceres C.E."/>
            <person name="Carmel L."/>
            <person name="Casola C."/>
            <person name="Choi J.H."/>
            <person name="Detter J.C."/>
            <person name="Dong Q."/>
            <person name="Dusheyko S."/>
            <person name="Eads B.D."/>
            <person name="Frohlich T."/>
            <person name="Geiler-Samerotte K.A."/>
            <person name="Gerlach D."/>
            <person name="Hatcher P."/>
            <person name="Jogdeo S."/>
            <person name="Krijgsveld J."/>
            <person name="Kriventseva E.V."/>
            <person name="Kultz D."/>
            <person name="Laforsch C."/>
            <person name="Lindquist E."/>
            <person name="Lopez J."/>
            <person name="Manak J.R."/>
            <person name="Muller J."/>
            <person name="Pangilinan J."/>
            <person name="Patwardhan R.P."/>
            <person name="Pitluck S."/>
            <person name="Pritham E.J."/>
            <person name="Rechtsteiner A."/>
            <person name="Rho M."/>
            <person name="Rogozin I.B."/>
            <person name="Sakarya O."/>
            <person name="Salamov A."/>
            <person name="Schaack S."/>
            <person name="Shapiro H."/>
            <person name="Shiga Y."/>
            <person name="Skalitzky C."/>
            <person name="Smith Z."/>
            <person name="Souvorov A."/>
            <person name="Sung W."/>
            <person name="Tang Z."/>
            <person name="Tsuchiya D."/>
            <person name="Tu H."/>
            <person name="Vos H."/>
            <person name="Wang M."/>
            <person name="Wolf Y.I."/>
            <person name="Yamagata H."/>
            <person name="Yamada T."/>
            <person name="Ye Y."/>
            <person name="Shaw J.R."/>
            <person name="Andrews J."/>
            <person name="Crease T.J."/>
            <person name="Tang H."/>
            <person name="Lucas S.M."/>
            <person name="Robertson H.M."/>
            <person name="Bork P."/>
            <person name="Koonin E.V."/>
            <person name="Zdobnov E.M."/>
            <person name="Grigoriev I.V."/>
            <person name="Lynch M."/>
            <person name="Boore J.L."/>
        </authorList>
    </citation>
    <scope>NUCLEOTIDE SEQUENCE [LARGE SCALE GENOMIC DNA]</scope>
</reference>
<dbReference type="FunFam" id="2.30.30.30:FF:000014">
    <property type="entry name" value="60S ribosomal protein L6"/>
    <property type="match status" value="1"/>
</dbReference>
<dbReference type="AlphaFoldDB" id="E9GLT1"/>
<evidence type="ECO:0000256" key="4">
    <source>
        <dbReference type="ARBA" id="ARBA00035233"/>
    </source>
</evidence>
<dbReference type="STRING" id="6669.E9GLT1"/>
<dbReference type="GO" id="GO:0002181">
    <property type="term" value="P:cytoplasmic translation"/>
    <property type="evidence" value="ECO:0000318"/>
    <property type="project" value="GO_Central"/>
</dbReference>
<feature type="compositionally biased region" description="Basic residues" evidence="7">
    <location>
        <begin position="93"/>
        <end position="106"/>
    </location>
</feature>
<dbReference type="OMA" id="KLWASIT"/>
<evidence type="ECO:0000256" key="3">
    <source>
        <dbReference type="ARBA" id="ARBA00023274"/>
    </source>
</evidence>
<dbReference type="OrthoDB" id="2436667at2759"/>
<evidence type="ECO:0000256" key="5">
    <source>
        <dbReference type="ARBA" id="ARBA00035351"/>
    </source>
</evidence>
<dbReference type="EMBL" id="GL732551">
    <property type="protein sequence ID" value="EFX79559.1"/>
    <property type="molecule type" value="Genomic_DNA"/>
</dbReference>
<keyword evidence="2" id="KW-0689">Ribosomal protein</keyword>
<evidence type="ECO:0000256" key="7">
    <source>
        <dbReference type="SAM" id="MobiDB-lite"/>
    </source>
</evidence>
<dbReference type="eggNOG" id="KOG1694">
    <property type="taxonomic scope" value="Eukaryota"/>
</dbReference>
<dbReference type="PANTHER" id="PTHR10715">
    <property type="entry name" value="60S RIBOSOMAL PROTEIN L6"/>
    <property type="match status" value="1"/>
</dbReference>
<dbReference type="InterPro" id="IPR008991">
    <property type="entry name" value="Translation_prot_SH3-like_sf"/>
</dbReference>
<sequence>MEVSKKKPAAGVPAAKEPAPTLASGKYTFSKAEALRRYLSRKQARSGKRVSKVKRDEQKKKPKFVEKPFSKGTRIVSLKKRPNNYPCKDHSKPKSKVQKKHGAPKVRKSLQPGTILILLAGVHRGKRVVLLKALKSGLLLVTGPYKINRVPIRRVHQNYVIATSTRLDISKVKIPETIDDAYFRRKREKRAKKAEGDIFAKKKKTYKASATRKADQITVDRQLLRSMLNSLGGAERKVVLNYLKSRFGLSTGQYPHTLKF</sequence>
<organism evidence="8 9">
    <name type="scientific">Daphnia pulex</name>
    <name type="common">Water flea</name>
    <dbReference type="NCBI Taxonomy" id="6669"/>
    <lineage>
        <taxon>Eukaryota</taxon>
        <taxon>Metazoa</taxon>
        <taxon>Ecdysozoa</taxon>
        <taxon>Arthropoda</taxon>
        <taxon>Crustacea</taxon>
        <taxon>Branchiopoda</taxon>
        <taxon>Diplostraca</taxon>
        <taxon>Cladocera</taxon>
        <taxon>Anomopoda</taxon>
        <taxon>Daphniidae</taxon>
        <taxon>Daphnia</taxon>
    </lineage>
</organism>
<dbReference type="CDD" id="cd13156">
    <property type="entry name" value="KOW_RPL6"/>
    <property type="match status" value="1"/>
</dbReference>
<dbReference type="SMR" id="E9GLT1"/>
<evidence type="ECO:0000256" key="6">
    <source>
        <dbReference type="ARBA" id="ARBA00046388"/>
    </source>
</evidence>
<dbReference type="PhylomeDB" id="E9GLT1"/>
<dbReference type="InterPro" id="IPR014722">
    <property type="entry name" value="Rib_uL2_dom2"/>
</dbReference>
<comment type="similarity">
    <text evidence="1">Belongs to the eukaryotic ribosomal protein eL6 family.</text>
</comment>
<dbReference type="GO" id="GO:0003735">
    <property type="term" value="F:structural constituent of ribosome"/>
    <property type="evidence" value="ECO:0000318"/>
    <property type="project" value="GO_Central"/>
</dbReference>
<dbReference type="KEGG" id="dpx:DAPPUDRAFT_231016"/>
<evidence type="ECO:0000256" key="2">
    <source>
        <dbReference type="ARBA" id="ARBA00022980"/>
    </source>
</evidence>
<feature type="region of interest" description="Disordered" evidence="7">
    <location>
        <begin position="39"/>
        <end position="65"/>
    </location>
</feature>
<dbReference type="GO" id="GO:0003723">
    <property type="term" value="F:RNA binding"/>
    <property type="evidence" value="ECO:0000318"/>
    <property type="project" value="GO_Central"/>
</dbReference>
<evidence type="ECO:0000313" key="8">
    <source>
        <dbReference type="EMBL" id="EFX79559.1"/>
    </source>
</evidence>
<accession>E9GLT1</accession>
<dbReference type="PANTHER" id="PTHR10715:SF0">
    <property type="entry name" value="LARGE RIBOSOMAL SUBUNIT PROTEIN EL6"/>
    <property type="match status" value="1"/>
</dbReference>